<feature type="region of interest" description="Disordered" evidence="1">
    <location>
        <begin position="1"/>
        <end position="195"/>
    </location>
</feature>
<evidence type="ECO:0000313" key="3">
    <source>
        <dbReference type="Proteomes" id="UP000784294"/>
    </source>
</evidence>
<evidence type="ECO:0000313" key="2">
    <source>
        <dbReference type="EMBL" id="VEL31198.1"/>
    </source>
</evidence>
<feature type="compositionally biased region" description="Acidic residues" evidence="1">
    <location>
        <begin position="78"/>
        <end position="154"/>
    </location>
</feature>
<comment type="caution">
    <text evidence="2">The sequence shown here is derived from an EMBL/GenBank/DDBJ whole genome shotgun (WGS) entry which is preliminary data.</text>
</comment>
<name>A0A3S5CLM0_9PLAT</name>
<dbReference type="AlphaFoldDB" id="A0A3S5CLM0"/>
<sequence>MSVSVGSSLAEADAAEQRCWPPERRESRRLNGPSSAGTTARRIKRDRRARHKRRQTKIASQVGGGHTVEKTQLIVVSADDDINGDGDGDLNEEEEGDGDDSDDEDGDGNGEEEEEGDEEEDEEEEEEEEEDEEAEEEEEDEEEEESEGECEGEWEASGSTVVNLASGASNRIAEAGRRRKSGEFVEEDGEPASVAGDEVAGGLFASAKKRKKRRRHRLVLDPFQLLSLSLSLFSS</sequence>
<evidence type="ECO:0000256" key="1">
    <source>
        <dbReference type="SAM" id="MobiDB-lite"/>
    </source>
</evidence>
<reference evidence="2" key="1">
    <citation type="submission" date="2018-11" db="EMBL/GenBank/DDBJ databases">
        <authorList>
            <consortium name="Pathogen Informatics"/>
        </authorList>
    </citation>
    <scope>NUCLEOTIDE SEQUENCE</scope>
</reference>
<dbReference type="Proteomes" id="UP000784294">
    <property type="component" value="Unassembled WGS sequence"/>
</dbReference>
<protein>
    <submittedName>
        <fullName evidence="2">Uncharacterized protein</fullName>
    </submittedName>
</protein>
<feature type="compositionally biased region" description="Basic residues" evidence="1">
    <location>
        <begin position="41"/>
        <end position="56"/>
    </location>
</feature>
<keyword evidence="3" id="KW-1185">Reference proteome</keyword>
<feature type="compositionally biased region" description="Polar residues" evidence="1">
    <location>
        <begin position="159"/>
        <end position="169"/>
    </location>
</feature>
<dbReference type="EMBL" id="CAAALY010119724">
    <property type="protein sequence ID" value="VEL31198.1"/>
    <property type="molecule type" value="Genomic_DNA"/>
</dbReference>
<accession>A0A3S5CLM0</accession>
<proteinExistence type="predicted"/>
<organism evidence="2 3">
    <name type="scientific">Protopolystoma xenopodis</name>
    <dbReference type="NCBI Taxonomy" id="117903"/>
    <lineage>
        <taxon>Eukaryota</taxon>
        <taxon>Metazoa</taxon>
        <taxon>Spiralia</taxon>
        <taxon>Lophotrochozoa</taxon>
        <taxon>Platyhelminthes</taxon>
        <taxon>Monogenea</taxon>
        <taxon>Polyopisthocotylea</taxon>
        <taxon>Polystomatidea</taxon>
        <taxon>Polystomatidae</taxon>
        <taxon>Protopolystoma</taxon>
    </lineage>
</organism>
<gene>
    <name evidence="2" type="ORF">PXEA_LOCUS24638</name>
</gene>